<dbReference type="Proteomes" id="UP001642464">
    <property type="component" value="Unassembled WGS sequence"/>
</dbReference>
<feature type="compositionally biased region" description="Polar residues" evidence="1">
    <location>
        <begin position="1"/>
        <end position="12"/>
    </location>
</feature>
<feature type="compositionally biased region" description="Low complexity" evidence="1">
    <location>
        <begin position="37"/>
        <end position="48"/>
    </location>
</feature>
<reference evidence="2 3" key="1">
    <citation type="submission" date="2024-02" db="EMBL/GenBank/DDBJ databases">
        <authorList>
            <person name="Chen Y."/>
            <person name="Shah S."/>
            <person name="Dougan E. K."/>
            <person name="Thang M."/>
            <person name="Chan C."/>
        </authorList>
    </citation>
    <scope>NUCLEOTIDE SEQUENCE [LARGE SCALE GENOMIC DNA]</scope>
</reference>
<organism evidence="2 3">
    <name type="scientific">Durusdinium trenchii</name>
    <dbReference type="NCBI Taxonomy" id="1381693"/>
    <lineage>
        <taxon>Eukaryota</taxon>
        <taxon>Sar</taxon>
        <taxon>Alveolata</taxon>
        <taxon>Dinophyceae</taxon>
        <taxon>Suessiales</taxon>
        <taxon>Symbiodiniaceae</taxon>
        <taxon>Durusdinium</taxon>
    </lineage>
</organism>
<feature type="region of interest" description="Disordered" evidence="1">
    <location>
        <begin position="1"/>
        <end position="48"/>
    </location>
</feature>
<accession>A0ABP0MQP7</accession>
<comment type="caution">
    <text evidence="2">The sequence shown here is derived from an EMBL/GenBank/DDBJ whole genome shotgun (WGS) entry which is preliminary data.</text>
</comment>
<sequence>MATFSRIATNQDGLPDPAWTGGALWPTSPKRNGLFQSPSSNGPGSYNPFAVSQQSMKIEGQQFLPIFSDAEINTQDGSEEDLQLPAATWDVKFSDHYASMTLTDTNPSSCYSGATLHRNLEDILAADLTSPKGVDLTGIYVESRAQHLATKEWCPVYVPMT</sequence>
<proteinExistence type="predicted"/>
<protein>
    <submittedName>
        <fullName evidence="2">Uncharacterized protein</fullName>
    </submittedName>
</protein>
<evidence type="ECO:0000313" key="2">
    <source>
        <dbReference type="EMBL" id="CAK9052385.1"/>
    </source>
</evidence>
<evidence type="ECO:0000313" key="3">
    <source>
        <dbReference type="Proteomes" id="UP001642464"/>
    </source>
</evidence>
<dbReference type="EMBL" id="CAXAMM010022669">
    <property type="protein sequence ID" value="CAK9052385.1"/>
    <property type="molecule type" value="Genomic_DNA"/>
</dbReference>
<evidence type="ECO:0000256" key="1">
    <source>
        <dbReference type="SAM" id="MobiDB-lite"/>
    </source>
</evidence>
<name>A0ABP0MQP7_9DINO</name>
<keyword evidence="3" id="KW-1185">Reference proteome</keyword>
<gene>
    <name evidence="2" type="ORF">SCF082_LOCUS28660</name>
</gene>